<feature type="domain" description="DUF4340" evidence="2">
    <location>
        <begin position="67"/>
        <end position="203"/>
    </location>
</feature>
<evidence type="ECO:0000313" key="4">
    <source>
        <dbReference type="Proteomes" id="UP000800303"/>
    </source>
</evidence>
<gene>
    <name evidence="3" type="ORF">GYN08_15050</name>
</gene>
<evidence type="ECO:0000313" key="3">
    <source>
        <dbReference type="EMBL" id="NGZ76643.1"/>
    </source>
</evidence>
<reference evidence="3 4" key="1">
    <citation type="submission" date="2020-01" db="EMBL/GenBank/DDBJ databases">
        <title>Polyphasic characterisation and genomic insights into a novel alkali tolerant bacterium VR-M41.</title>
        <authorList>
            <person name="Vemuluri V.R."/>
        </authorList>
    </citation>
    <scope>NUCLEOTIDE SEQUENCE [LARGE SCALE GENOMIC DNA]</scope>
    <source>
        <strain evidence="3 4">VR-M41</strain>
    </source>
</reference>
<protein>
    <submittedName>
        <fullName evidence="3">DUF4340 domain-containing protein</fullName>
    </submittedName>
</protein>
<sequence>MRKYIPTLLLVLVFVGGLGYAYSQNFFREEEEPAAAKLTELDTSKIAGIRIANGDLAFQLVKGKDGWAFTEPDKYPVNPYAVDSWLETLAGAERGGVVEEAPEDVSGYGLDIAKKGITLTDSDGKVVTIAIGGTLPTGSTNYARMDGGAVFGIDSNTVSSLLPSITTLVDTSPFSWDDADLKELAYKRGSAGWTLKNSSSDAASPVWTLDGKAIEGKDATTVSGSLKYISSDRLPVRASTLASAKEDFTLKLVTVKDGKETSQTYTGKKDPDVDTLVWVIAEGGDWAYAVKPDDLKAAEKPQISSNDESNADGGTKAESGKGAAADSKTAPDAAANGEGAADESGAAGE</sequence>
<keyword evidence="4" id="KW-1185">Reference proteome</keyword>
<dbReference type="Pfam" id="PF14238">
    <property type="entry name" value="DUF4340"/>
    <property type="match status" value="1"/>
</dbReference>
<organism evidence="3 4">
    <name type="scientific">Saccharibacillus alkalitolerans</name>
    <dbReference type="NCBI Taxonomy" id="2705290"/>
    <lineage>
        <taxon>Bacteria</taxon>
        <taxon>Bacillati</taxon>
        <taxon>Bacillota</taxon>
        <taxon>Bacilli</taxon>
        <taxon>Bacillales</taxon>
        <taxon>Paenibacillaceae</taxon>
        <taxon>Saccharibacillus</taxon>
    </lineage>
</organism>
<dbReference type="Proteomes" id="UP000800303">
    <property type="component" value="Unassembled WGS sequence"/>
</dbReference>
<evidence type="ECO:0000256" key="1">
    <source>
        <dbReference type="SAM" id="MobiDB-lite"/>
    </source>
</evidence>
<evidence type="ECO:0000259" key="2">
    <source>
        <dbReference type="Pfam" id="PF14238"/>
    </source>
</evidence>
<comment type="caution">
    <text evidence="3">The sequence shown here is derived from an EMBL/GenBank/DDBJ whole genome shotgun (WGS) entry which is preliminary data.</text>
</comment>
<accession>A0ABX0F6Q5</accession>
<name>A0ABX0F6Q5_9BACL</name>
<feature type="compositionally biased region" description="Low complexity" evidence="1">
    <location>
        <begin position="323"/>
        <end position="349"/>
    </location>
</feature>
<dbReference type="RefSeq" id="WP_166275701.1">
    <property type="nucleotide sequence ID" value="NZ_JAAFGS010000005.1"/>
</dbReference>
<feature type="region of interest" description="Disordered" evidence="1">
    <location>
        <begin position="298"/>
        <end position="349"/>
    </location>
</feature>
<dbReference type="EMBL" id="JAAFGS010000005">
    <property type="protein sequence ID" value="NGZ76643.1"/>
    <property type="molecule type" value="Genomic_DNA"/>
</dbReference>
<proteinExistence type="predicted"/>
<dbReference type="InterPro" id="IPR025641">
    <property type="entry name" value="DUF4340"/>
</dbReference>